<dbReference type="EMBL" id="FJUX01000200">
    <property type="protein sequence ID" value="CZT13567.1"/>
    <property type="molecule type" value="Genomic_DNA"/>
</dbReference>
<dbReference type="AlphaFoldDB" id="A0A1E1LSU7"/>
<sequence>MSTTSAQSNATFIALEADLMALLDSIPNLPVEPPSLYLDLKGIDLGRHGSVSILSLHIAPTQMTYLIDIHSLGRAAFSATKNSGTSMKSALASSAIPKIIFDIRNDLDALFSLFQISVDCIKDLQLIELAYRTGSREFVSSLAKDIEKESPISVAAKTKWKLTKECGHRLFAPEKGGRYEVFNERL</sequence>
<dbReference type="GO" id="GO:0003676">
    <property type="term" value="F:nucleic acid binding"/>
    <property type="evidence" value="ECO:0007669"/>
    <property type="project" value="InterPro"/>
</dbReference>
<evidence type="ECO:0000313" key="2">
    <source>
        <dbReference type="Proteomes" id="UP000178912"/>
    </source>
</evidence>
<dbReference type="PANTHER" id="PTHR43040:SF1">
    <property type="entry name" value="RIBONUCLEASE D"/>
    <property type="match status" value="1"/>
</dbReference>
<dbReference type="Gene3D" id="3.30.420.10">
    <property type="entry name" value="Ribonuclease H-like superfamily/Ribonuclease H"/>
    <property type="match status" value="1"/>
</dbReference>
<dbReference type="Proteomes" id="UP000178912">
    <property type="component" value="Unassembled WGS sequence"/>
</dbReference>
<accession>A0A1E1LSU7</accession>
<proteinExistence type="predicted"/>
<dbReference type="InterPro" id="IPR036397">
    <property type="entry name" value="RNaseH_sf"/>
</dbReference>
<dbReference type="InterPro" id="IPR012337">
    <property type="entry name" value="RNaseH-like_sf"/>
</dbReference>
<reference evidence="2" key="1">
    <citation type="submission" date="2016-03" db="EMBL/GenBank/DDBJ databases">
        <authorList>
            <person name="Guldener U."/>
        </authorList>
    </citation>
    <scope>NUCLEOTIDE SEQUENCE [LARGE SCALE GENOMIC DNA]</scope>
    <source>
        <strain evidence="2">04CH-RAC-A.6.1</strain>
    </source>
</reference>
<dbReference type="OrthoDB" id="26838at2759"/>
<organism evidence="1 2">
    <name type="scientific">Rhynchosporium agropyri</name>
    <dbReference type="NCBI Taxonomy" id="914238"/>
    <lineage>
        <taxon>Eukaryota</taxon>
        <taxon>Fungi</taxon>
        <taxon>Dikarya</taxon>
        <taxon>Ascomycota</taxon>
        <taxon>Pezizomycotina</taxon>
        <taxon>Leotiomycetes</taxon>
        <taxon>Helotiales</taxon>
        <taxon>Ploettnerulaceae</taxon>
        <taxon>Rhynchosporium</taxon>
    </lineage>
</organism>
<dbReference type="PANTHER" id="PTHR43040">
    <property type="entry name" value="RIBONUCLEASE D"/>
    <property type="match status" value="1"/>
</dbReference>
<gene>
    <name evidence="1" type="ORF">RAG0_17064</name>
</gene>
<name>A0A1E1LSU7_9HELO</name>
<keyword evidence="2" id="KW-1185">Reference proteome</keyword>
<evidence type="ECO:0008006" key="3">
    <source>
        <dbReference type="Google" id="ProtNLM"/>
    </source>
</evidence>
<protein>
    <recommendedName>
        <fullName evidence="3">3'-5' exonuclease domain-containing protein</fullName>
    </recommendedName>
</protein>
<evidence type="ECO:0000313" key="1">
    <source>
        <dbReference type="EMBL" id="CZT13567.1"/>
    </source>
</evidence>
<dbReference type="SUPFAM" id="SSF53098">
    <property type="entry name" value="Ribonuclease H-like"/>
    <property type="match status" value="1"/>
</dbReference>